<evidence type="ECO:0000313" key="4">
    <source>
        <dbReference type="Proteomes" id="UP000007305"/>
    </source>
</evidence>
<dbReference type="InParanoid" id="A0A804PZL4"/>
<dbReference type="Gramene" id="Zm00001eb280240_T001">
    <property type="protein sequence ID" value="Zm00001eb280240_P001"/>
    <property type="gene ID" value="Zm00001eb280240"/>
</dbReference>
<keyword evidence="4" id="KW-1185">Reference proteome</keyword>
<sequence length="139" mass="15847">MNNKFGMGEKKSCCSPSKIKDSSGGAVLRYALHLRFLCPSKKSSKPMLRCKSEPTSSPYSSIAVLEEERRFYLYNDLRSCISSFLEGTHMQMKARYTELPMLLKFLALAALPFSFLHSIISQNRSRVSLHLVFFLAKMH</sequence>
<feature type="transmembrane region" description="Helical" evidence="1">
    <location>
        <begin position="101"/>
        <end position="120"/>
    </location>
</feature>
<keyword evidence="1" id="KW-0472">Membrane</keyword>
<proteinExistence type="predicted"/>
<accession>A0A804PZL4</accession>
<reference evidence="4" key="1">
    <citation type="journal article" date="2009" name="Science">
        <title>The B73 maize genome: complexity, diversity, and dynamics.</title>
        <authorList>
            <person name="Schnable P.S."/>
            <person name="Ware D."/>
            <person name="Fulton R.S."/>
            <person name="Stein J.C."/>
            <person name="Wei F."/>
            <person name="Pasternak S."/>
            <person name="Liang C."/>
            <person name="Zhang J."/>
            <person name="Fulton L."/>
            <person name="Graves T.A."/>
            <person name="Minx P."/>
            <person name="Reily A.D."/>
            <person name="Courtney L."/>
            <person name="Kruchowski S.S."/>
            <person name="Tomlinson C."/>
            <person name="Strong C."/>
            <person name="Delehaunty K."/>
            <person name="Fronick C."/>
            <person name="Courtney B."/>
            <person name="Rock S.M."/>
            <person name="Belter E."/>
            <person name="Du F."/>
            <person name="Kim K."/>
            <person name="Abbott R.M."/>
            <person name="Cotton M."/>
            <person name="Levy A."/>
            <person name="Marchetto P."/>
            <person name="Ochoa K."/>
            <person name="Jackson S.M."/>
            <person name="Gillam B."/>
            <person name="Chen W."/>
            <person name="Yan L."/>
            <person name="Higginbotham J."/>
            <person name="Cardenas M."/>
            <person name="Waligorski J."/>
            <person name="Applebaum E."/>
            <person name="Phelps L."/>
            <person name="Falcone J."/>
            <person name="Kanchi K."/>
            <person name="Thane T."/>
            <person name="Scimone A."/>
            <person name="Thane N."/>
            <person name="Henke J."/>
            <person name="Wang T."/>
            <person name="Ruppert J."/>
            <person name="Shah N."/>
            <person name="Rotter K."/>
            <person name="Hodges J."/>
            <person name="Ingenthron E."/>
            <person name="Cordes M."/>
            <person name="Kohlberg S."/>
            <person name="Sgro J."/>
            <person name="Delgado B."/>
            <person name="Mead K."/>
            <person name="Chinwalla A."/>
            <person name="Leonard S."/>
            <person name="Crouse K."/>
            <person name="Collura K."/>
            <person name="Kudrna D."/>
            <person name="Currie J."/>
            <person name="He R."/>
            <person name="Angelova A."/>
            <person name="Rajasekar S."/>
            <person name="Mueller T."/>
            <person name="Lomeli R."/>
            <person name="Scara G."/>
            <person name="Ko A."/>
            <person name="Delaney K."/>
            <person name="Wissotski M."/>
            <person name="Lopez G."/>
            <person name="Campos D."/>
            <person name="Braidotti M."/>
            <person name="Ashley E."/>
            <person name="Golser W."/>
            <person name="Kim H."/>
            <person name="Lee S."/>
            <person name="Lin J."/>
            <person name="Dujmic Z."/>
            <person name="Kim W."/>
            <person name="Talag J."/>
            <person name="Zuccolo A."/>
            <person name="Fan C."/>
            <person name="Sebastian A."/>
            <person name="Kramer M."/>
            <person name="Spiegel L."/>
            <person name="Nascimento L."/>
            <person name="Zutavern T."/>
            <person name="Miller B."/>
            <person name="Ambroise C."/>
            <person name="Muller S."/>
            <person name="Spooner W."/>
            <person name="Narechania A."/>
            <person name="Ren L."/>
            <person name="Wei S."/>
            <person name="Kumari S."/>
            <person name="Faga B."/>
            <person name="Levy M.J."/>
            <person name="McMahan L."/>
            <person name="Van Buren P."/>
            <person name="Vaughn M.W."/>
            <person name="Ying K."/>
            <person name="Yeh C.-T."/>
            <person name="Emrich S.J."/>
            <person name="Jia Y."/>
            <person name="Kalyanaraman A."/>
            <person name="Hsia A.-P."/>
            <person name="Barbazuk W.B."/>
            <person name="Baucom R.S."/>
            <person name="Brutnell T.P."/>
            <person name="Carpita N.C."/>
            <person name="Chaparro C."/>
            <person name="Chia J.-M."/>
            <person name="Deragon J.-M."/>
            <person name="Estill J.C."/>
            <person name="Fu Y."/>
            <person name="Jeddeloh J.A."/>
            <person name="Han Y."/>
            <person name="Lee H."/>
            <person name="Li P."/>
            <person name="Lisch D.R."/>
            <person name="Liu S."/>
            <person name="Liu Z."/>
            <person name="Nagel D.H."/>
            <person name="McCann M.C."/>
            <person name="SanMiguel P."/>
            <person name="Myers A.M."/>
            <person name="Nettleton D."/>
            <person name="Nguyen J."/>
            <person name="Penning B.W."/>
            <person name="Ponnala L."/>
            <person name="Schneider K.L."/>
            <person name="Schwartz D.C."/>
            <person name="Sharma A."/>
            <person name="Soderlund C."/>
            <person name="Springer N.M."/>
            <person name="Sun Q."/>
            <person name="Wang H."/>
            <person name="Waterman M."/>
            <person name="Westerman R."/>
            <person name="Wolfgruber T.K."/>
            <person name="Yang L."/>
            <person name="Yu Y."/>
            <person name="Zhang L."/>
            <person name="Zhou S."/>
            <person name="Zhu Q."/>
            <person name="Bennetzen J.L."/>
            <person name="Dawe R.K."/>
            <person name="Jiang J."/>
            <person name="Jiang N."/>
            <person name="Presting G.G."/>
            <person name="Wessler S.R."/>
            <person name="Aluru S."/>
            <person name="Martienssen R.A."/>
            <person name="Clifton S.W."/>
            <person name="McCombie W.R."/>
            <person name="Wing R.A."/>
            <person name="Wilson R.K."/>
        </authorList>
    </citation>
    <scope>NUCLEOTIDE SEQUENCE [LARGE SCALE GENOMIC DNA]</scope>
    <source>
        <strain evidence="4">cv. B73</strain>
    </source>
</reference>
<dbReference type="PANTHER" id="PTHR13199">
    <property type="entry name" value="GH03947P"/>
    <property type="match status" value="1"/>
</dbReference>
<feature type="domain" description="Atos-like C-terminal" evidence="2">
    <location>
        <begin position="27"/>
        <end position="79"/>
    </location>
</feature>
<dbReference type="InterPro" id="IPR051506">
    <property type="entry name" value="ATOS_Transcription_Regulators"/>
</dbReference>
<dbReference type="AlphaFoldDB" id="A0A804PZL4"/>
<evidence type="ECO:0000256" key="1">
    <source>
        <dbReference type="SAM" id="Phobius"/>
    </source>
</evidence>
<evidence type="ECO:0000259" key="2">
    <source>
        <dbReference type="Pfam" id="PF13889"/>
    </source>
</evidence>
<evidence type="ECO:0000313" key="3">
    <source>
        <dbReference type="EnsemblPlants" id="Zm00001eb280240_P001"/>
    </source>
</evidence>
<keyword evidence="1" id="KW-1133">Transmembrane helix</keyword>
<protein>
    <recommendedName>
        <fullName evidence="2">Atos-like C-terminal domain-containing protein</fullName>
    </recommendedName>
</protein>
<organism evidence="3 4">
    <name type="scientific">Zea mays</name>
    <name type="common">Maize</name>
    <dbReference type="NCBI Taxonomy" id="4577"/>
    <lineage>
        <taxon>Eukaryota</taxon>
        <taxon>Viridiplantae</taxon>
        <taxon>Streptophyta</taxon>
        <taxon>Embryophyta</taxon>
        <taxon>Tracheophyta</taxon>
        <taxon>Spermatophyta</taxon>
        <taxon>Magnoliopsida</taxon>
        <taxon>Liliopsida</taxon>
        <taxon>Poales</taxon>
        <taxon>Poaceae</taxon>
        <taxon>PACMAD clade</taxon>
        <taxon>Panicoideae</taxon>
        <taxon>Andropogonodae</taxon>
        <taxon>Andropogoneae</taxon>
        <taxon>Tripsacinae</taxon>
        <taxon>Zea</taxon>
    </lineage>
</organism>
<dbReference type="InterPro" id="IPR033473">
    <property type="entry name" value="Atos-like_C"/>
</dbReference>
<name>A0A804PZL4_MAIZE</name>
<reference evidence="3" key="3">
    <citation type="submission" date="2021-05" db="UniProtKB">
        <authorList>
            <consortium name="EnsemblPlants"/>
        </authorList>
    </citation>
    <scope>IDENTIFICATION</scope>
    <source>
        <strain evidence="3">cv. B73</strain>
    </source>
</reference>
<dbReference type="PANTHER" id="PTHR13199:SF11">
    <property type="entry name" value="PROTEIN ATOSSA"/>
    <property type="match status" value="1"/>
</dbReference>
<reference evidence="3" key="2">
    <citation type="submission" date="2019-07" db="EMBL/GenBank/DDBJ databases">
        <authorList>
            <person name="Seetharam A."/>
            <person name="Woodhouse M."/>
            <person name="Cannon E."/>
        </authorList>
    </citation>
    <scope>NUCLEOTIDE SEQUENCE [LARGE SCALE GENOMIC DNA]</scope>
    <source>
        <strain evidence="3">cv. B73</strain>
    </source>
</reference>
<dbReference type="Pfam" id="PF13889">
    <property type="entry name" value="Chromosome_seg"/>
    <property type="match status" value="1"/>
</dbReference>
<keyword evidence="1" id="KW-0812">Transmembrane</keyword>
<dbReference type="EnsemblPlants" id="Zm00001eb280240_T001">
    <property type="protein sequence ID" value="Zm00001eb280240_P001"/>
    <property type="gene ID" value="Zm00001eb280240"/>
</dbReference>
<dbReference type="Proteomes" id="UP000007305">
    <property type="component" value="Chromosome 6"/>
</dbReference>